<organism evidence="2 3">
    <name type="scientific">Laccaria amethystina LaAM-08-1</name>
    <dbReference type="NCBI Taxonomy" id="1095629"/>
    <lineage>
        <taxon>Eukaryota</taxon>
        <taxon>Fungi</taxon>
        <taxon>Dikarya</taxon>
        <taxon>Basidiomycota</taxon>
        <taxon>Agaricomycotina</taxon>
        <taxon>Agaricomycetes</taxon>
        <taxon>Agaricomycetidae</taxon>
        <taxon>Agaricales</taxon>
        <taxon>Agaricineae</taxon>
        <taxon>Hydnangiaceae</taxon>
        <taxon>Laccaria</taxon>
    </lineage>
</organism>
<feature type="region of interest" description="Disordered" evidence="1">
    <location>
        <begin position="254"/>
        <end position="276"/>
    </location>
</feature>
<reference evidence="3" key="2">
    <citation type="submission" date="2015-01" db="EMBL/GenBank/DDBJ databases">
        <title>Evolutionary Origins and Diversification of the Mycorrhizal Mutualists.</title>
        <authorList>
            <consortium name="DOE Joint Genome Institute"/>
            <consortium name="Mycorrhizal Genomics Consortium"/>
            <person name="Kohler A."/>
            <person name="Kuo A."/>
            <person name="Nagy L.G."/>
            <person name="Floudas D."/>
            <person name="Copeland A."/>
            <person name="Barry K.W."/>
            <person name="Cichocki N."/>
            <person name="Veneault-Fourrey C."/>
            <person name="LaButti K."/>
            <person name="Lindquist E.A."/>
            <person name="Lipzen A."/>
            <person name="Lundell T."/>
            <person name="Morin E."/>
            <person name="Murat C."/>
            <person name="Riley R."/>
            <person name="Ohm R."/>
            <person name="Sun H."/>
            <person name="Tunlid A."/>
            <person name="Henrissat B."/>
            <person name="Grigoriev I.V."/>
            <person name="Hibbett D.S."/>
            <person name="Martin F."/>
        </authorList>
    </citation>
    <scope>NUCLEOTIDE SEQUENCE [LARGE SCALE GENOMIC DNA]</scope>
    <source>
        <strain evidence="3">LaAM-08-1</strain>
    </source>
</reference>
<name>A0A0C9WLY4_9AGAR</name>
<feature type="compositionally biased region" description="Polar residues" evidence="1">
    <location>
        <begin position="105"/>
        <end position="114"/>
    </location>
</feature>
<feature type="compositionally biased region" description="Basic and acidic residues" evidence="1">
    <location>
        <begin position="192"/>
        <end position="204"/>
    </location>
</feature>
<dbReference type="Proteomes" id="UP000054477">
    <property type="component" value="Unassembled WGS sequence"/>
</dbReference>
<dbReference type="EMBL" id="KN839126">
    <property type="protein sequence ID" value="KIJ90705.1"/>
    <property type="molecule type" value="Genomic_DNA"/>
</dbReference>
<feature type="compositionally biased region" description="Low complexity" evidence="1">
    <location>
        <begin position="87"/>
        <end position="99"/>
    </location>
</feature>
<dbReference type="OrthoDB" id="3235325at2759"/>
<reference evidence="2 3" key="1">
    <citation type="submission" date="2014-04" db="EMBL/GenBank/DDBJ databases">
        <authorList>
            <consortium name="DOE Joint Genome Institute"/>
            <person name="Kuo A."/>
            <person name="Kohler A."/>
            <person name="Nagy L.G."/>
            <person name="Floudas D."/>
            <person name="Copeland A."/>
            <person name="Barry K.W."/>
            <person name="Cichocki N."/>
            <person name="Veneault-Fourrey C."/>
            <person name="LaButti K."/>
            <person name="Lindquist E.A."/>
            <person name="Lipzen A."/>
            <person name="Lundell T."/>
            <person name="Morin E."/>
            <person name="Murat C."/>
            <person name="Sun H."/>
            <person name="Tunlid A."/>
            <person name="Henrissat B."/>
            <person name="Grigoriev I.V."/>
            <person name="Hibbett D.S."/>
            <person name="Martin F."/>
            <person name="Nordberg H.P."/>
            <person name="Cantor M.N."/>
            <person name="Hua S.X."/>
        </authorList>
    </citation>
    <scope>NUCLEOTIDE SEQUENCE [LARGE SCALE GENOMIC DNA]</scope>
    <source>
        <strain evidence="2 3">LaAM-08-1</strain>
    </source>
</reference>
<gene>
    <name evidence="2" type="ORF">K443DRAFT_15004</name>
</gene>
<dbReference type="HOGENOM" id="CLU_783176_0_0_1"/>
<protein>
    <submittedName>
        <fullName evidence="2">Unplaced genomic scaffold K443scaffold_591, whole genome shotgun sequence</fullName>
    </submittedName>
</protein>
<feature type="compositionally biased region" description="Basic residues" evidence="1">
    <location>
        <begin position="51"/>
        <end position="60"/>
    </location>
</feature>
<evidence type="ECO:0000313" key="2">
    <source>
        <dbReference type="EMBL" id="KIJ90705.1"/>
    </source>
</evidence>
<dbReference type="AlphaFoldDB" id="A0A0C9WLY4"/>
<evidence type="ECO:0000256" key="1">
    <source>
        <dbReference type="SAM" id="MobiDB-lite"/>
    </source>
</evidence>
<sequence length="341" mass="37352">MRTKFEEFRFCEGDWKVHVFATVRYPDWSEDVREQPSLIKRKAPEDEEIAKKKKKTKKQHVNAPPPSDANVIDLATEDRQNSDLKTPSSISSPVTPSQPRLSSMIMKSSTPTDESPSKHVQEGRTSPVQAPQHAPSPPQRTLTSVSDPQNNGKPLSASHSNCRPAPFSKGNPTASVPQNDSNTPLVPPPAQIDDKPTSTLHSDRLPLQSPQPDDEQVPAPPVLDKMANIPRTGDGADEPDLFVDSSTNLIISPPLVQVHHTADPATTKPKKGKAMEPSKAITAQNLFAIDYLNEHTTTTKAEFKKVFDALDDSSKQKYSALAKQKKLEEALAKKSAQGNSK</sequence>
<proteinExistence type="predicted"/>
<feature type="compositionally biased region" description="Polar residues" evidence="1">
    <location>
        <begin position="170"/>
        <end position="184"/>
    </location>
</feature>
<keyword evidence="3" id="KW-1185">Reference proteome</keyword>
<evidence type="ECO:0000313" key="3">
    <source>
        <dbReference type="Proteomes" id="UP000054477"/>
    </source>
</evidence>
<feature type="compositionally biased region" description="Polar residues" evidence="1">
    <location>
        <begin position="139"/>
        <end position="161"/>
    </location>
</feature>
<feature type="region of interest" description="Disordered" evidence="1">
    <location>
        <begin position="31"/>
        <end position="240"/>
    </location>
</feature>
<accession>A0A0C9WLY4</accession>